<dbReference type="InterPro" id="IPR050547">
    <property type="entry name" value="DEAD_box_RNA_helicases"/>
</dbReference>
<dbReference type="Pfam" id="PF03880">
    <property type="entry name" value="DbpA"/>
    <property type="match status" value="1"/>
</dbReference>
<dbReference type="InterPro" id="IPR005580">
    <property type="entry name" value="DbpA/CsdA_RNA-bd_dom"/>
</dbReference>
<evidence type="ECO:0000256" key="7">
    <source>
        <dbReference type="ARBA" id="ARBA00023016"/>
    </source>
</evidence>
<sequence length="569" mass="65510">MGERKGFEFVVLKFIFPLQKSHIIYILNKLDKKRKDVVKLMNKLKFEDIKLSEEIQKAVSDMGFEEMSPIQSQAIPKLLEGIDIIGQAQTGTGKTAAFGIPIIEKCNGKDRSLQAMVLCPTRELSIQVAEEIRRLAKYKRDIFVLPIYGGQPIDRQIKALKKGVQIVVGTPGRIIDHIRRKTLKLGSIRMLVLDEADEMFDMGFRDDIELIVNHMPEERQTIFFSATMPKEIVDFAKRYQTNPKTIKVVHKELTVPRVEQYYFELKEHMKTEILSRLIDIYNPKLSIVFCNTKKKVDELTIELQGRGYFVDGLHGDLKQSQRDRVMSKFRTGNIDILVATDVAARGLDVDDVDIVFNYDIPQDEEYYVHRIGRTARAGREGIALSFVVGRDRHRIKDIERYTKTKIVRKDLPTLKDMEERQSDILIEKIKDEIDKGQLDRYEKMLNQILEEDYTSFDIAAALLKFYLVNNKLDGHRELDAVDYGTKGISTRARIYINTGKRKGVSPRHILGALLNETGIPRKTVGDIDMYDKFTFVEVPEEYAHQVIKGLNNKRIKGIKVKVELANTRS</sequence>
<evidence type="ECO:0000259" key="14">
    <source>
        <dbReference type="PROSITE" id="PS51194"/>
    </source>
</evidence>
<dbReference type="InterPro" id="IPR027417">
    <property type="entry name" value="P-loop_NTPase"/>
</dbReference>
<keyword evidence="3 12" id="KW-0547">Nucleotide-binding</keyword>
<evidence type="ECO:0000256" key="9">
    <source>
        <dbReference type="ARBA" id="ARBA00047984"/>
    </source>
</evidence>
<evidence type="ECO:0000256" key="5">
    <source>
        <dbReference type="ARBA" id="ARBA00022806"/>
    </source>
</evidence>
<dbReference type="InterPro" id="IPR057325">
    <property type="entry name" value="DeaD_dimer"/>
</dbReference>
<dbReference type="InterPro" id="IPR000629">
    <property type="entry name" value="RNA-helicase_DEAD-box_CS"/>
</dbReference>
<evidence type="ECO:0000256" key="11">
    <source>
        <dbReference type="PROSITE-ProRule" id="PRU00552"/>
    </source>
</evidence>
<evidence type="ECO:0000256" key="3">
    <source>
        <dbReference type="ARBA" id="ARBA00022741"/>
    </source>
</evidence>
<dbReference type="GO" id="GO:0033592">
    <property type="term" value="F:RNA strand annealing activity"/>
    <property type="evidence" value="ECO:0007669"/>
    <property type="project" value="TreeGrafter"/>
</dbReference>
<dbReference type="CDD" id="cd12252">
    <property type="entry name" value="RRM_DbpA"/>
    <property type="match status" value="1"/>
</dbReference>
<dbReference type="GO" id="GO:0016787">
    <property type="term" value="F:hydrolase activity"/>
    <property type="evidence" value="ECO:0007669"/>
    <property type="project" value="UniProtKB-KW"/>
</dbReference>
<dbReference type="InterPro" id="IPR011545">
    <property type="entry name" value="DEAD/DEAH_box_helicase_dom"/>
</dbReference>
<dbReference type="PANTHER" id="PTHR47963:SF8">
    <property type="entry name" value="ATP-DEPENDENT RNA HELICASE DEAD"/>
    <property type="match status" value="1"/>
</dbReference>
<dbReference type="Gene3D" id="3.40.50.300">
    <property type="entry name" value="P-loop containing nucleotide triphosphate hydrolases"/>
    <property type="match status" value="2"/>
</dbReference>
<keyword evidence="2" id="KW-0963">Cytoplasm</keyword>
<dbReference type="HOGENOM" id="CLU_003041_21_1_9"/>
<evidence type="ECO:0000256" key="8">
    <source>
        <dbReference type="ARBA" id="ARBA00038437"/>
    </source>
</evidence>
<keyword evidence="17" id="KW-1185">Reference proteome</keyword>
<evidence type="ECO:0000256" key="6">
    <source>
        <dbReference type="ARBA" id="ARBA00022840"/>
    </source>
</evidence>
<dbReference type="FunFam" id="3.40.50.300:FF:000108">
    <property type="entry name" value="ATP-dependent RNA helicase RhlE"/>
    <property type="match status" value="1"/>
</dbReference>
<reference evidence="16 17" key="1">
    <citation type="submission" date="2016-11" db="EMBL/GenBank/DDBJ databases">
        <authorList>
            <person name="Manzoor S."/>
        </authorList>
    </citation>
    <scope>NUCLEOTIDE SEQUENCE [LARGE SCALE GENOMIC DNA]</scope>
    <source>
        <strain evidence="16">Clostridium ultunense strain Esp</strain>
    </source>
</reference>
<dbReference type="CDD" id="cd00268">
    <property type="entry name" value="DEADc"/>
    <property type="match status" value="1"/>
</dbReference>
<dbReference type="GO" id="GO:0009409">
    <property type="term" value="P:response to cold"/>
    <property type="evidence" value="ECO:0007669"/>
    <property type="project" value="TreeGrafter"/>
</dbReference>
<evidence type="ECO:0000259" key="15">
    <source>
        <dbReference type="PROSITE" id="PS51195"/>
    </source>
</evidence>
<comment type="catalytic activity">
    <reaction evidence="9">
        <text>ATP + H2O = ADP + phosphate + H(+)</text>
        <dbReference type="Rhea" id="RHEA:13065"/>
        <dbReference type="ChEBI" id="CHEBI:15377"/>
        <dbReference type="ChEBI" id="CHEBI:15378"/>
        <dbReference type="ChEBI" id="CHEBI:30616"/>
        <dbReference type="ChEBI" id="CHEBI:43474"/>
        <dbReference type="ChEBI" id="CHEBI:456216"/>
        <dbReference type="EC" id="3.6.4.13"/>
    </reaction>
</comment>
<comment type="similarity">
    <text evidence="8 12">Belongs to the DEAD box helicase family.</text>
</comment>
<evidence type="ECO:0000256" key="10">
    <source>
        <dbReference type="ARBA" id="ARBA00067932"/>
    </source>
</evidence>
<proteinExistence type="inferred from homology"/>
<dbReference type="EMBL" id="LT669839">
    <property type="protein sequence ID" value="SHD78262.1"/>
    <property type="molecule type" value="Genomic_DNA"/>
</dbReference>
<dbReference type="PROSITE" id="PS51195">
    <property type="entry name" value="Q_MOTIF"/>
    <property type="match status" value="1"/>
</dbReference>
<dbReference type="InterPro" id="IPR001650">
    <property type="entry name" value="Helicase_C-like"/>
</dbReference>
<dbReference type="Proteomes" id="UP000245423">
    <property type="component" value="Chromosome 1"/>
</dbReference>
<name>M1ZAU5_9FIRM</name>
<dbReference type="CDD" id="cd18787">
    <property type="entry name" value="SF2_C_DEAD"/>
    <property type="match status" value="1"/>
</dbReference>
<keyword evidence="6 12" id="KW-0067">ATP-binding</keyword>
<dbReference type="GO" id="GO:0005524">
    <property type="term" value="F:ATP binding"/>
    <property type="evidence" value="ECO:0007669"/>
    <property type="project" value="UniProtKB-KW"/>
</dbReference>
<keyword evidence="4 12" id="KW-0378">Hydrolase</keyword>
<dbReference type="SUPFAM" id="SSF52540">
    <property type="entry name" value="P-loop containing nucleoside triphosphate hydrolases"/>
    <property type="match status" value="1"/>
</dbReference>
<dbReference type="SMART" id="SM00487">
    <property type="entry name" value="DEXDc"/>
    <property type="match status" value="1"/>
</dbReference>
<evidence type="ECO:0000256" key="4">
    <source>
        <dbReference type="ARBA" id="ARBA00022801"/>
    </source>
</evidence>
<feature type="domain" description="Helicase C-terminal" evidence="14">
    <location>
        <begin position="257"/>
        <end position="418"/>
    </location>
</feature>
<gene>
    <name evidence="16" type="ORF">CUESP1_2933</name>
</gene>
<dbReference type="PROSITE" id="PS51192">
    <property type="entry name" value="HELICASE_ATP_BIND_1"/>
    <property type="match status" value="1"/>
</dbReference>
<accession>M1ZAU5</accession>
<evidence type="ECO:0000256" key="1">
    <source>
        <dbReference type="ARBA" id="ARBA00012552"/>
    </source>
</evidence>
<dbReference type="Pfam" id="PF00271">
    <property type="entry name" value="Helicase_C"/>
    <property type="match status" value="1"/>
</dbReference>
<dbReference type="GO" id="GO:0005829">
    <property type="term" value="C:cytosol"/>
    <property type="evidence" value="ECO:0007669"/>
    <property type="project" value="TreeGrafter"/>
</dbReference>
<dbReference type="PANTHER" id="PTHR47963">
    <property type="entry name" value="DEAD-BOX ATP-DEPENDENT RNA HELICASE 47, MITOCHONDRIAL"/>
    <property type="match status" value="1"/>
</dbReference>
<dbReference type="Pfam" id="PF25399">
    <property type="entry name" value="DeaD_dimer"/>
    <property type="match status" value="1"/>
</dbReference>
<evidence type="ECO:0000256" key="12">
    <source>
        <dbReference type="RuleBase" id="RU000492"/>
    </source>
</evidence>
<feature type="short sequence motif" description="Q motif" evidence="11">
    <location>
        <begin position="44"/>
        <end position="72"/>
    </location>
</feature>
<keyword evidence="5 12" id="KW-0347">Helicase</keyword>
<evidence type="ECO:0000313" key="17">
    <source>
        <dbReference type="Proteomes" id="UP000245423"/>
    </source>
</evidence>
<dbReference type="InterPro" id="IPR014001">
    <property type="entry name" value="Helicase_ATP-bd"/>
</dbReference>
<dbReference type="PROSITE" id="PS51194">
    <property type="entry name" value="HELICASE_CTER"/>
    <property type="match status" value="1"/>
</dbReference>
<dbReference type="EC" id="3.6.4.13" evidence="1"/>
<keyword evidence="7" id="KW-0346">Stress response</keyword>
<feature type="domain" description="Helicase ATP-binding" evidence="13">
    <location>
        <begin position="75"/>
        <end position="246"/>
    </location>
</feature>
<dbReference type="SMART" id="SM00490">
    <property type="entry name" value="HELICc"/>
    <property type="match status" value="1"/>
</dbReference>
<dbReference type="PROSITE" id="PS00039">
    <property type="entry name" value="DEAD_ATP_HELICASE"/>
    <property type="match status" value="1"/>
</dbReference>
<dbReference type="AlphaFoldDB" id="M1ZAU5"/>
<dbReference type="GO" id="GO:0003724">
    <property type="term" value="F:RNA helicase activity"/>
    <property type="evidence" value="ECO:0007669"/>
    <property type="project" value="UniProtKB-EC"/>
</dbReference>
<dbReference type="Gene3D" id="3.30.70.330">
    <property type="match status" value="1"/>
</dbReference>
<dbReference type="InterPro" id="IPR044742">
    <property type="entry name" value="DEAD/DEAH_RhlB"/>
</dbReference>
<organism evidence="16 17">
    <name type="scientific">[Clostridium] ultunense Esp</name>
    <dbReference type="NCBI Taxonomy" id="1288971"/>
    <lineage>
        <taxon>Bacteria</taxon>
        <taxon>Bacillati</taxon>
        <taxon>Bacillota</taxon>
        <taxon>Tissierellia</taxon>
        <taxon>Tissierellales</taxon>
        <taxon>Tepidimicrobiaceae</taxon>
        <taxon>Schnuerera</taxon>
    </lineage>
</organism>
<dbReference type="InterPro" id="IPR012677">
    <property type="entry name" value="Nucleotide-bd_a/b_plait_sf"/>
</dbReference>
<evidence type="ECO:0000313" key="16">
    <source>
        <dbReference type="EMBL" id="SHD78262.1"/>
    </source>
</evidence>
<dbReference type="InterPro" id="IPR014014">
    <property type="entry name" value="RNA_helicase_DEAD_Q_motif"/>
</dbReference>
<evidence type="ECO:0000256" key="2">
    <source>
        <dbReference type="ARBA" id="ARBA00022490"/>
    </source>
</evidence>
<dbReference type="Pfam" id="PF00270">
    <property type="entry name" value="DEAD"/>
    <property type="match status" value="1"/>
</dbReference>
<dbReference type="GO" id="GO:0005840">
    <property type="term" value="C:ribosome"/>
    <property type="evidence" value="ECO:0007669"/>
    <property type="project" value="TreeGrafter"/>
</dbReference>
<protein>
    <recommendedName>
        <fullName evidence="10">ATP-dependent RNA helicase CshA</fullName>
        <ecNumber evidence="1">3.6.4.13</ecNumber>
    </recommendedName>
</protein>
<evidence type="ECO:0000259" key="13">
    <source>
        <dbReference type="PROSITE" id="PS51192"/>
    </source>
</evidence>
<feature type="domain" description="DEAD-box RNA helicase Q" evidence="15">
    <location>
        <begin position="44"/>
        <end position="72"/>
    </location>
</feature>